<protein>
    <recommendedName>
        <fullName evidence="2">ORC1/DEAH AAA+ ATPase domain-containing protein</fullName>
    </recommendedName>
</protein>
<accession>A0A518G5V9</accession>
<dbReference type="InterPro" id="IPR027417">
    <property type="entry name" value="P-loop_NTPase"/>
</dbReference>
<evidence type="ECO:0000313" key="3">
    <source>
        <dbReference type="EMBL" id="QDV23973.1"/>
    </source>
</evidence>
<reference evidence="3 4" key="1">
    <citation type="submission" date="2019-02" db="EMBL/GenBank/DDBJ databases">
        <title>Deep-cultivation of Planctomycetes and their phenomic and genomic characterization uncovers novel biology.</title>
        <authorList>
            <person name="Wiegand S."/>
            <person name="Jogler M."/>
            <person name="Boedeker C."/>
            <person name="Pinto D."/>
            <person name="Vollmers J."/>
            <person name="Rivas-Marin E."/>
            <person name="Kohn T."/>
            <person name="Peeters S.H."/>
            <person name="Heuer A."/>
            <person name="Rast P."/>
            <person name="Oberbeckmann S."/>
            <person name="Bunk B."/>
            <person name="Jeske O."/>
            <person name="Meyerdierks A."/>
            <person name="Storesund J.E."/>
            <person name="Kallscheuer N."/>
            <person name="Luecker S."/>
            <person name="Lage O.M."/>
            <person name="Pohl T."/>
            <person name="Merkel B.J."/>
            <person name="Hornburger P."/>
            <person name="Mueller R.-W."/>
            <person name="Bruemmer F."/>
            <person name="Labrenz M."/>
            <person name="Spormann A.M."/>
            <person name="Op den Camp H."/>
            <person name="Overmann J."/>
            <person name="Amann R."/>
            <person name="Jetten M.S.M."/>
            <person name="Mascher T."/>
            <person name="Medema M.H."/>
            <person name="Devos D.P."/>
            <person name="Kaster A.-K."/>
            <person name="Ovreas L."/>
            <person name="Rohde M."/>
            <person name="Galperin M.Y."/>
            <person name="Jogler C."/>
        </authorList>
    </citation>
    <scope>NUCLEOTIDE SEQUENCE [LARGE SCALE GENOMIC DNA]</scope>
    <source>
        <strain evidence="3 4">Q31a</strain>
    </source>
</reference>
<feature type="domain" description="ORC1/DEAH AAA+ ATPase" evidence="2">
    <location>
        <begin position="42"/>
        <end position="172"/>
    </location>
</feature>
<dbReference type="PANTHER" id="PTHR35894">
    <property type="entry name" value="GENERAL SECRETION PATHWAY PROTEIN A-RELATED"/>
    <property type="match status" value="1"/>
</dbReference>
<dbReference type="InterPro" id="IPR049945">
    <property type="entry name" value="AAA_22"/>
</dbReference>
<dbReference type="KEGG" id="ahel:Q31a_22860"/>
<evidence type="ECO:0000313" key="4">
    <source>
        <dbReference type="Proteomes" id="UP000318017"/>
    </source>
</evidence>
<dbReference type="AlphaFoldDB" id="A0A518G5V9"/>
<dbReference type="RefSeq" id="WP_145077283.1">
    <property type="nucleotide sequence ID" value="NZ_CP036298.1"/>
</dbReference>
<name>A0A518G5V9_9BACT</name>
<dbReference type="Pfam" id="PF13401">
    <property type="entry name" value="AAA_22"/>
    <property type="match status" value="1"/>
</dbReference>
<feature type="region of interest" description="Disordered" evidence="1">
    <location>
        <begin position="723"/>
        <end position="750"/>
    </location>
</feature>
<dbReference type="OrthoDB" id="227226at2"/>
<proteinExistence type="predicted"/>
<evidence type="ECO:0000259" key="2">
    <source>
        <dbReference type="Pfam" id="PF13401"/>
    </source>
</evidence>
<dbReference type="SUPFAM" id="SSF52540">
    <property type="entry name" value="P-loop containing nucleoside triphosphate hydrolases"/>
    <property type="match status" value="1"/>
</dbReference>
<evidence type="ECO:0000256" key="1">
    <source>
        <dbReference type="SAM" id="MobiDB-lite"/>
    </source>
</evidence>
<keyword evidence="4" id="KW-1185">Reference proteome</keyword>
<dbReference type="PANTHER" id="PTHR35894:SF1">
    <property type="entry name" value="PHOSPHORIBULOKINASE _ URIDINE KINASE FAMILY"/>
    <property type="match status" value="1"/>
</dbReference>
<dbReference type="Gene3D" id="3.40.50.300">
    <property type="entry name" value="P-loop containing nucleotide triphosphate hydrolases"/>
    <property type="match status" value="1"/>
</dbReference>
<dbReference type="Proteomes" id="UP000318017">
    <property type="component" value="Chromosome"/>
</dbReference>
<sequence>MYAEIFQSPARPFRATPDTGFYFPHESIEAARQTAMRATLRAEGPVLIMGGAGLGKSLLAGVLAEDLSTRLDVLMLHSARLCSRRALLQNILFELQLPYRDHSEGELRLSILDRLEPSPETAPDGVLIIVDEAHTLPVKLLEELRIITNFTRNSQPRARLLLLGNLQLEDVFAQPSMASFNQRLAARCYLQSMTRKQTHEYIQHQFAVVGVRASEVITHDAMDIVHSACEGLPRITNQLMDHALVLAVSNNQSPISAGLVEEAWADLQQLPAPWHVGEQSAKGNTGSAVEFGALDEQPATSSIAFTAPTEASAAPQVEVSSEASPEIAVFEPQAEDVDFDQESDSYALEPVDNVGTPNFFAAFDSLHSASQEQQPTQTLGDSVSQCVSAKGAQDGQVDAAELAVELLSSGVEDASSPEPLESSVCRADAPESTTDAEKYGLESGFLGKRPTDEQMIALVDEQAEYEAMGVWDSEIPFKVCQPESDEVKSSKELASEPTHTIHQALSSIVDSARIFGDDYEDELLIPYSSSLTTEAYISQSAEPIEAPLPTALPGQQDLETEAAEYIAEIEGFVNSTRQADSESQVDAVTVEQVLQGLAYTENESAGEEGASLDQLTLQADSWSVNVNSSDLSRELDLQNEIEDIVSQLNFSAFSVEPQSPEQLPAEMPVDESQPLGALTSSRNEQVYLLHKSNANHEDLFTQTAEYDDDRDLLIIEEDVPVSAKATEQGASDKGTKPTAPYSQLFARLRK</sequence>
<feature type="region of interest" description="Disordered" evidence="1">
    <location>
        <begin position="410"/>
        <end position="435"/>
    </location>
</feature>
<dbReference type="InterPro" id="IPR052026">
    <property type="entry name" value="ExeA_AAA_ATPase_DNA-bind"/>
</dbReference>
<gene>
    <name evidence="3" type="ORF">Q31a_22860</name>
</gene>
<dbReference type="GO" id="GO:0016887">
    <property type="term" value="F:ATP hydrolysis activity"/>
    <property type="evidence" value="ECO:0007669"/>
    <property type="project" value="InterPro"/>
</dbReference>
<dbReference type="EMBL" id="CP036298">
    <property type="protein sequence ID" value="QDV23973.1"/>
    <property type="molecule type" value="Genomic_DNA"/>
</dbReference>
<organism evidence="3 4">
    <name type="scientific">Aureliella helgolandensis</name>
    <dbReference type="NCBI Taxonomy" id="2527968"/>
    <lineage>
        <taxon>Bacteria</taxon>
        <taxon>Pseudomonadati</taxon>
        <taxon>Planctomycetota</taxon>
        <taxon>Planctomycetia</taxon>
        <taxon>Pirellulales</taxon>
        <taxon>Pirellulaceae</taxon>
        <taxon>Aureliella</taxon>
    </lineage>
</organism>